<dbReference type="Gene3D" id="3.90.180.10">
    <property type="entry name" value="Medium-chain alcohol dehydrogenases, catalytic domain"/>
    <property type="match status" value="1"/>
</dbReference>
<dbReference type="RefSeq" id="XP_013276246.1">
    <property type="nucleotide sequence ID" value="XM_013420792.1"/>
</dbReference>
<protein>
    <submittedName>
        <fullName evidence="1">Uncharacterized protein</fullName>
    </submittedName>
</protein>
<reference evidence="1 2" key="1">
    <citation type="submission" date="2015-01" db="EMBL/GenBank/DDBJ databases">
        <title>The Genome Sequence of Rhinocladiella mackenzie CBS 650.93.</title>
        <authorList>
            <consortium name="The Broad Institute Genomics Platform"/>
            <person name="Cuomo C."/>
            <person name="de Hoog S."/>
            <person name="Gorbushina A."/>
            <person name="Stielow B."/>
            <person name="Teixiera M."/>
            <person name="Abouelleil A."/>
            <person name="Chapman S.B."/>
            <person name="Priest M."/>
            <person name="Young S.K."/>
            <person name="Wortman J."/>
            <person name="Nusbaum C."/>
            <person name="Birren B."/>
        </authorList>
    </citation>
    <scope>NUCLEOTIDE SEQUENCE [LARGE SCALE GENOMIC DNA]</scope>
    <source>
        <strain evidence="1 2">CBS 650.93</strain>
    </source>
</reference>
<dbReference type="STRING" id="1442369.A0A0D2JIA1"/>
<dbReference type="VEuPathDB" id="FungiDB:Z518_00188"/>
<dbReference type="Proteomes" id="UP000053617">
    <property type="component" value="Unassembled WGS sequence"/>
</dbReference>
<evidence type="ECO:0000313" key="1">
    <source>
        <dbReference type="EMBL" id="KIX09110.1"/>
    </source>
</evidence>
<dbReference type="GeneID" id="25288259"/>
<keyword evidence="2" id="KW-1185">Reference proteome</keyword>
<organism evidence="1 2">
    <name type="scientific">Rhinocladiella mackenziei CBS 650.93</name>
    <dbReference type="NCBI Taxonomy" id="1442369"/>
    <lineage>
        <taxon>Eukaryota</taxon>
        <taxon>Fungi</taxon>
        <taxon>Dikarya</taxon>
        <taxon>Ascomycota</taxon>
        <taxon>Pezizomycotina</taxon>
        <taxon>Eurotiomycetes</taxon>
        <taxon>Chaetothyriomycetidae</taxon>
        <taxon>Chaetothyriales</taxon>
        <taxon>Herpotrichiellaceae</taxon>
        <taxon>Rhinocladiella</taxon>
    </lineage>
</organism>
<dbReference type="OrthoDB" id="329835at2759"/>
<name>A0A0D2JIA1_9EURO</name>
<dbReference type="AlphaFoldDB" id="A0A0D2JIA1"/>
<evidence type="ECO:0000313" key="2">
    <source>
        <dbReference type="Proteomes" id="UP000053617"/>
    </source>
</evidence>
<sequence length="148" mass="16691">MRPLASLRTRFIEAWTLSVNFGRFVEIGKKDAFPNNNLPMRPFDSNMTFSGVDLRELFKRRPEDRKETISEVVSLFQRNVIVPIKPVAVLPISQSATGLCKLRSGENMVIENGAHNVIVLGRRAASGPEVQKLLNQDQYTDVRVRAPV</sequence>
<dbReference type="EMBL" id="KN847475">
    <property type="protein sequence ID" value="KIX09110.1"/>
    <property type="molecule type" value="Genomic_DNA"/>
</dbReference>
<proteinExistence type="predicted"/>
<gene>
    <name evidence="1" type="ORF">Z518_00188</name>
</gene>
<accession>A0A0D2JIA1</accession>
<dbReference type="HOGENOM" id="CLU_1759818_0_0_1"/>